<accession>A0ABT6F8F5</accession>
<reference evidence="2 3" key="1">
    <citation type="submission" date="2023-03" db="EMBL/GenBank/DDBJ databases">
        <title>Paludisphaera mucosa sp. nov. a novel planctomycete from northern fen.</title>
        <authorList>
            <person name="Ivanova A."/>
        </authorList>
    </citation>
    <scope>NUCLEOTIDE SEQUENCE [LARGE SCALE GENOMIC DNA]</scope>
    <source>
        <strain evidence="2 3">Pla2</strain>
    </source>
</reference>
<name>A0ABT6F8F5_9BACT</name>
<comment type="caution">
    <text evidence="2">The sequence shown here is derived from an EMBL/GenBank/DDBJ whole genome shotgun (WGS) entry which is preliminary data.</text>
</comment>
<feature type="chain" id="PRO_5046864347" evidence="1">
    <location>
        <begin position="20"/>
        <end position="288"/>
    </location>
</feature>
<sequence>MRWLVAAFMGLATASQAFGGLIQKPVDPNPMDVYCDDALVGQLQITNYYGWTADANAAYTPRNPYTDSGFYQDPKLPNRNGAIMQAVLNVDPDACKMNYQWVQVVTGGVGTIGPPPYLDPFNRDDPLPFYWTTPEANTADQGMLNNVPGSQFIDIASQSSANKGNSITFETALVSYSGMEIHWLAGFTWGYSINQNGGTDLANFAWTAGMSNVMSGLITNWASSPNMPFLPAPGQAPDGYTVTDDCLCVPEPGSMMLSVIAMGALGLVGAARRRKAVSGRPDESRDAA</sequence>
<gene>
    <name evidence="2" type="ORF">PZE19_08845</name>
</gene>
<protein>
    <submittedName>
        <fullName evidence="2">PEP-CTERM sorting domain-containing protein</fullName>
    </submittedName>
</protein>
<proteinExistence type="predicted"/>
<feature type="signal peptide" evidence="1">
    <location>
        <begin position="1"/>
        <end position="19"/>
    </location>
</feature>
<evidence type="ECO:0000313" key="2">
    <source>
        <dbReference type="EMBL" id="MDG3003877.1"/>
    </source>
</evidence>
<organism evidence="2 3">
    <name type="scientific">Paludisphaera mucosa</name>
    <dbReference type="NCBI Taxonomy" id="3030827"/>
    <lineage>
        <taxon>Bacteria</taxon>
        <taxon>Pseudomonadati</taxon>
        <taxon>Planctomycetota</taxon>
        <taxon>Planctomycetia</taxon>
        <taxon>Isosphaerales</taxon>
        <taxon>Isosphaeraceae</taxon>
        <taxon>Paludisphaera</taxon>
    </lineage>
</organism>
<keyword evidence="3" id="KW-1185">Reference proteome</keyword>
<keyword evidence="1" id="KW-0732">Signal</keyword>
<dbReference type="RefSeq" id="WP_277860222.1">
    <property type="nucleotide sequence ID" value="NZ_JARRAG010000001.1"/>
</dbReference>
<dbReference type="EMBL" id="JARRAG010000001">
    <property type="protein sequence ID" value="MDG3003877.1"/>
    <property type="molecule type" value="Genomic_DNA"/>
</dbReference>
<evidence type="ECO:0000256" key="1">
    <source>
        <dbReference type="SAM" id="SignalP"/>
    </source>
</evidence>
<evidence type="ECO:0000313" key="3">
    <source>
        <dbReference type="Proteomes" id="UP001216907"/>
    </source>
</evidence>
<dbReference type="Proteomes" id="UP001216907">
    <property type="component" value="Unassembled WGS sequence"/>
</dbReference>